<proteinExistence type="predicted"/>
<organism evidence="2 3">
    <name type="scientific">Terrimonas rubra</name>
    <dbReference type="NCBI Taxonomy" id="1035890"/>
    <lineage>
        <taxon>Bacteria</taxon>
        <taxon>Pseudomonadati</taxon>
        <taxon>Bacteroidota</taxon>
        <taxon>Chitinophagia</taxon>
        <taxon>Chitinophagales</taxon>
        <taxon>Chitinophagaceae</taxon>
        <taxon>Terrimonas</taxon>
    </lineage>
</organism>
<accession>A0ABW6A7C5</accession>
<sequence length="498" mass="55479">MNYRILTGILMPFITVILHAQPCTPAGNQTSYGTNNQWTGYIYNSTNFTNYVGYVTEGSAASPNFDQDFGGSNTTYYTHGCSINTNYFSARYRLQKTFSAGAYDITVGGDDGYRLSLDGGNTWVINHWSDQSYNITTYTANLNGTYNMVLEYYEITGENRISINFQNSCSGTENVNTYGTANTWIGYVYDGTGFNTYKGAVTEPLNFSQNFGGDNTNFATTGCMVNTETFSVRYRLRKTFSYASYTFVAGGDDGYRLSLDGGNTWVIDRWYDQGYQSTVYITNLDGTYDMVLEYYENSGANRVSFNVQTNYILPVTLLHFSGTAQNNQYLFNWAVTGNSTPKQFELQQAASASQFNTAAIIPASQASLQNSNLNFQYTLPQNPATYYRLKITDQEGVITYSSVIQIRSQSSNNITVFPTIVQNQQVQVKSAQTYRQVTAQLYNTQGLSVWQQPIGDLLPGRQVSLAIQQQKPAAGTYLLRLSSNGQVAHTAKIVIQAQ</sequence>
<evidence type="ECO:0000313" key="3">
    <source>
        <dbReference type="Proteomes" id="UP001597511"/>
    </source>
</evidence>
<reference evidence="3" key="1">
    <citation type="journal article" date="2019" name="Int. J. Syst. Evol. Microbiol.">
        <title>The Global Catalogue of Microorganisms (GCM) 10K type strain sequencing project: providing services to taxonomists for standard genome sequencing and annotation.</title>
        <authorList>
            <consortium name="The Broad Institute Genomics Platform"/>
            <consortium name="The Broad Institute Genome Sequencing Center for Infectious Disease"/>
            <person name="Wu L."/>
            <person name="Ma J."/>
        </authorList>
    </citation>
    <scope>NUCLEOTIDE SEQUENCE [LARGE SCALE GENOMIC DNA]</scope>
    <source>
        <strain evidence="3">KCTC 23299</strain>
    </source>
</reference>
<comment type="caution">
    <text evidence="2">The sequence shown here is derived from an EMBL/GenBank/DDBJ whole genome shotgun (WGS) entry which is preliminary data.</text>
</comment>
<dbReference type="RefSeq" id="WP_386097940.1">
    <property type="nucleotide sequence ID" value="NZ_JBHUOZ010000003.1"/>
</dbReference>
<dbReference type="EMBL" id="JBHUOZ010000003">
    <property type="protein sequence ID" value="MFD2920073.1"/>
    <property type="molecule type" value="Genomic_DNA"/>
</dbReference>
<gene>
    <name evidence="2" type="ORF">ACFS6H_10160</name>
</gene>
<keyword evidence="3" id="KW-1185">Reference proteome</keyword>
<evidence type="ECO:0008006" key="4">
    <source>
        <dbReference type="Google" id="ProtNLM"/>
    </source>
</evidence>
<evidence type="ECO:0000313" key="2">
    <source>
        <dbReference type="EMBL" id="MFD2920073.1"/>
    </source>
</evidence>
<feature type="signal peptide" evidence="1">
    <location>
        <begin position="1"/>
        <end position="20"/>
    </location>
</feature>
<dbReference type="Proteomes" id="UP001597511">
    <property type="component" value="Unassembled WGS sequence"/>
</dbReference>
<feature type="chain" id="PRO_5046794533" description="PA14 domain-containing protein" evidence="1">
    <location>
        <begin position="21"/>
        <end position="498"/>
    </location>
</feature>
<evidence type="ECO:0000256" key="1">
    <source>
        <dbReference type="SAM" id="SignalP"/>
    </source>
</evidence>
<name>A0ABW6A7C5_9BACT</name>
<keyword evidence="1" id="KW-0732">Signal</keyword>
<protein>
    <recommendedName>
        <fullName evidence="4">PA14 domain-containing protein</fullName>
    </recommendedName>
</protein>